<sequence>MVTTELGARALLIAMTSAFFSGLALDIAVPAVVMTTMALLRWAFETWTLANDTPRFEEARAL</sequence>
<evidence type="ECO:0000313" key="2">
    <source>
        <dbReference type="EMBL" id="THV25534.1"/>
    </source>
</evidence>
<gene>
    <name evidence="2" type="ORF">FAA97_04920</name>
</gene>
<keyword evidence="1" id="KW-0472">Membrane</keyword>
<proteinExistence type="predicted"/>
<organism evidence="2 3">
    <name type="scientific">Peteryoungia ipomoeae</name>
    <dbReference type="NCBI Taxonomy" id="1210932"/>
    <lineage>
        <taxon>Bacteria</taxon>
        <taxon>Pseudomonadati</taxon>
        <taxon>Pseudomonadota</taxon>
        <taxon>Alphaproteobacteria</taxon>
        <taxon>Hyphomicrobiales</taxon>
        <taxon>Rhizobiaceae</taxon>
        <taxon>Peteryoungia</taxon>
    </lineage>
</organism>
<evidence type="ECO:0000256" key="1">
    <source>
        <dbReference type="SAM" id="Phobius"/>
    </source>
</evidence>
<comment type="caution">
    <text evidence="2">The sequence shown here is derived from an EMBL/GenBank/DDBJ whole genome shotgun (WGS) entry which is preliminary data.</text>
</comment>
<accession>A0A4S8PBH2</accession>
<dbReference type="OrthoDB" id="8402606at2"/>
<reference evidence="2 3" key="1">
    <citation type="submission" date="2019-04" db="EMBL/GenBank/DDBJ databases">
        <title>Genome sequence of strain shin9-1.</title>
        <authorList>
            <person name="Gao J."/>
            <person name="Sun J."/>
        </authorList>
    </citation>
    <scope>NUCLEOTIDE SEQUENCE [LARGE SCALE GENOMIC DNA]</scope>
    <source>
        <strain evidence="3">shin9-1</strain>
    </source>
</reference>
<keyword evidence="3" id="KW-1185">Reference proteome</keyword>
<dbReference type="AlphaFoldDB" id="A0A4S8PBH2"/>
<evidence type="ECO:0000313" key="3">
    <source>
        <dbReference type="Proteomes" id="UP000308828"/>
    </source>
</evidence>
<keyword evidence="1" id="KW-1133">Transmembrane helix</keyword>
<dbReference type="EMBL" id="STGV01000001">
    <property type="protein sequence ID" value="THV25534.1"/>
    <property type="molecule type" value="Genomic_DNA"/>
</dbReference>
<keyword evidence="1" id="KW-0812">Transmembrane</keyword>
<feature type="transmembrane region" description="Helical" evidence="1">
    <location>
        <begin position="12"/>
        <end position="33"/>
    </location>
</feature>
<dbReference type="Proteomes" id="UP000308828">
    <property type="component" value="Unassembled WGS sequence"/>
</dbReference>
<protein>
    <submittedName>
        <fullName evidence="2">Uncharacterized protein</fullName>
    </submittedName>
</protein>
<name>A0A4S8PBH2_9HYPH</name>